<evidence type="ECO:0000256" key="1">
    <source>
        <dbReference type="ARBA" id="ARBA00022603"/>
    </source>
</evidence>
<dbReference type="Pfam" id="PF13649">
    <property type="entry name" value="Methyltransf_25"/>
    <property type="match status" value="1"/>
</dbReference>
<dbReference type="InterPro" id="IPR029063">
    <property type="entry name" value="SAM-dependent_MTases_sf"/>
</dbReference>
<feature type="domain" description="Methyltransferase" evidence="4">
    <location>
        <begin position="182"/>
        <end position="268"/>
    </location>
</feature>
<keyword evidence="2" id="KW-0808">Transferase</keyword>
<dbReference type="PANTHER" id="PTHR43861">
    <property type="entry name" value="TRANS-ACONITATE 2-METHYLTRANSFERASE-RELATED"/>
    <property type="match status" value="1"/>
</dbReference>
<dbReference type="Gene3D" id="3.40.50.150">
    <property type="entry name" value="Vaccinia Virus protein VP39"/>
    <property type="match status" value="1"/>
</dbReference>
<proteinExistence type="predicted"/>
<feature type="non-terminal residue" evidence="5">
    <location>
        <position position="358"/>
    </location>
</feature>
<dbReference type="OrthoDB" id="9991036at2759"/>
<dbReference type="CDD" id="cd02440">
    <property type="entry name" value="AdoMet_MTases"/>
    <property type="match status" value="1"/>
</dbReference>
<comment type="caution">
    <text evidence="5">The sequence shown here is derived from an EMBL/GenBank/DDBJ whole genome shotgun (WGS) entry which is preliminary data.</text>
</comment>
<keyword evidence="3" id="KW-0472">Membrane</keyword>
<accession>A0A8S4NZ82</accession>
<dbReference type="PANTHER" id="PTHR43861:SF1">
    <property type="entry name" value="TRANS-ACONITATE 2-METHYLTRANSFERASE"/>
    <property type="match status" value="1"/>
</dbReference>
<organism evidence="5 6">
    <name type="scientific">Owenia fusiformis</name>
    <name type="common">Polychaete worm</name>
    <dbReference type="NCBI Taxonomy" id="6347"/>
    <lineage>
        <taxon>Eukaryota</taxon>
        <taxon>Metazoa</taxon>
        <taxon>Spiralia</taxon>
        <taxon>Lophotrochozoa</taxon>
        <taxon>Annelida</taxon>
        <taxon>Polychaeta</taxon>
        <taxon>Sedentaria</taxon>
        <taxon>Canalipalpata</taxon>
        <taxon>Sabellida</taxon>
        <taxon>Oweniida</taxon>
        <taxon>Oweniidae</taxon>
        <taxon>Owenia</taxon>
    </lineage>
</organism>
<name>A0A8S4NZ82_OWEFU</name>
<dbReference type="Proteomes" id="UP000749559">
    <property type="component" value="Unassembled WGS sequence"/>
</dbReference>
<protein>
    <recommendedName>
        <fullName evidence="4">Methyltransferase domain-containing protein</fullName>
    </recommendedName>
</protein>
<keyword evidence="6" id="KW-1185">Reference proteome</keyword>
<dbReference type="AlphaFoldDB" id="A0A8S4NZ82"/>
<evidence type="ECO:0000313" key="6">
    <source>
        <dbReference type="Proteomes" id="UP000749559"/>
    </source>
</evidence>
<sequence length="358" mass="41152">NKMQDRRYRIGAIVGFFILVGFALVYMHKGSSMQTDVLKLHQEQDTHDQDKSSQIRKTQTHVNYGDEKFTNLFHSLQHSNTRKGISTNCITGATMRTFNPDFKTVLHKDTHDAIAPEMDVKRKDAFVHIFKKHKWGRGDGTSDLQVSGGGSYLKFAQEAMAVLHSVVDEYKILKGVKRVRLLDIPCGDMQWMSRFLATRGDIDYYGMDIVPKLIELHKEKFKDEPWTFKQHDIAKTALVESYDIIHCRMMLQHLPVSETLKVLENFSRSKSGYLVTTTFPTTSSHKKIHVGSFQPLNLEIPPISLPPPLCYQRDGDHTRQGHHYISVWPLPLKYIEDCNKVAMSVLQDKKNLTIYTCI</sequence>
<keyword evidence="1" id="KW-0489">Methyltransferase</keyword>
<keyword evidence="3" id="KW-0812">Transmembrane</keyword>
<gene>
    <name evidence="5" type="ORF">OFUS_LOCUS11326</name>
</gene>
<dbReference type="EMBL" id="CAIIXF020000006">
    <property type="protein sequence ID" value="CAH1785234.1"/>
    <property type="molecule type" value="Genomic_DNA"/>
</dbReference>
<evidence type="ECO:0000256" key="3">
    <source>
        <dbReference type="SAM" id="Phobius"/>
    </source>
</evidence>
<reference evidence="5" key="1">
    <citation type="submission" date="2022-03" db="EMBL/GenBank/DDBJ databases">
        <authorList>
            <person name="Martin C."/>
        </authorList>
    </citation>
    <scope>NUCLEOTIDE SEQUENCE</scope>
</reference>
<feature type="transmembrane region" description="Helical" evidence="3">
    <location>
        <begin position="7"/>
        <end position="27"/>
    </location>
</feature>
<dbReference type="SUPFAM" id="SSF53335">
    <property type="entry name" value="S-adenosyl-L-methionine-dependent methyltransferases"/>
    <property type="match status" value="1"/>
</dbReference>
<dbReference type="GO" id="GO:0032259">
    <property type="term" value="P:methylation"/>
    <property type="evidence" value="ECO:0007669"/>
    <property type="project" value="UniProtKB-KW"/>
</dbReference>
<keyword evidence="3" id="KW-1133">Transmembrane helix</keyword>
<evidence type="ECO:0000313" key="5">
    <source>
        <dbReference type="EMBL" id="CAH1785234.1"/>
    </source>
</evidence>
<evidence type="ECO:0000256" key="2">
    <source>
        <dbReference type="ARBA" id="ARBA00022679"/>
    </source>
</evidence>
<evidence type="ECO:0000259" key="4">
    <source>
        <dbReference type="Pfam" id="PF13649"/>
    </source>
</evidence>
<dbReference type="InterPro" id="IPR041698">
    <property type="entry name" value="Methyltransf_25"/>
</dbReference>
<dbReference type="GO" id="GO:0008168">
    <property type="term" value="F:methyltransferase activity"/>
    <property type="evidence" value="ECO:0007669"/>
    <property type="project" value="UniProtKB-KW"/>
</dbReference>